<feature type="coiled-coil region" evidence="1">
    <location>
        <begin position="72"/>
        <end position="99"/>
    </location>
</feature>
<proteinExistence type="predicted"/>
<reference evidence="3 4" key="1">
    <citation type="submission" date="2019-06" db="EMBL/GenBank/DDBJ databases">
        <title>Genome Sequence of the Brown Rot Fungal Pathogen Monilinia fructicola.</title>
        <authorList>
            <person name="De Miccolis Angelini R.M."/>
            <person name="Landi L."/>
            <person name="Abate D."/>
            <person name="Pollastro S."/>
            <person name="Romanazzi G."/>
            <person name="Faretra F."/>
        </authorList>
    </citation>
    <scope>NUCLEOTIDE SEQUENCE [LARGE SCALE GENOMIC DNA]</scope>
    <source>
        <strain evidence="3 4">Mfrc123</strain>
    </source>
</reference>
<name>A0A5M9JRY7_MONFR</name>
<organism evidence="3 4">
    <name type="scientific">Monilinia fructicola</name>
    <name type="common">Brown rot fungus</name>
    <name type="synonym">Ciboria fructicola</name>
    <dbReference type="NCBI Taxonomy" id="38448"/>
    <lineage>
        <taxon>Eukaryota</taxon>
        <taxon>Fungi</taxon>
        <taxon>Dikarya</taxon>
        <taxon>Ascomycota</taxon>
        <taxon>Pezizomycotina</taxon>
        <taxon>Leotiomycetes</taxon>
        <taxon>Helotiales</taxon>
        <taxon>Sclerotiniaceae</taxon>
        <taxon>Monilinia</taxon>
    </lineage>
</organism>
<keyword evidence="1" id="KW-0175">Coiled coil</keyword>
<feature type="compositionally biased region" description="Polar residues" evidence="2">
    <location>
        <begin position="136"/>
        <end position="147"/>
    </location>
</feature>
<gene>
    <name evidence="3" type="ORF">EYC84_002853</name>
</gene>
<evidence type="ECO:0000256" key="2">
    <source>
        <dbReference type="SAM" id="MobiDB-lite"/>
    </source>
</evidence>
<evidence type="ECO:0000313" key="3">
    <source>
        <dbReference type="EMBL" id="KAA8570596.1"/>
    </source>
</evidence>
<dbReference type="EMBL" id="VICG01000007">
    <property type="protein sequence ID" value="KAA8570596.1"/>
    <property type="molecule type" value="Genomic_DNA"/>
</dbReference>
<protein>
    <submittedName>
        <fullName evidence="3">Uncharacterized protein</fullName>
    </submittedName>
</protein>
<sequence>MKRLLDFASSTGDLFQKDVILGSQGFVEQWKGTLLELAKKEDEIERGNMEEEWESDLKEQVTILKELRGKLLKHLEVVEKEKSAKIDNLTRKLEKESTNAIINVLSTTMPVLEKMQFIQSCILLWRDYSTFSVASGSDTAPDSASGSDHSHGRGQA</sequence>
<feature type="region of interest" description="Disordered" evidence="2">
    <location>
        <begin position="136"/>
        <end position="156"/>
    </location>
</feature>
<dbReference type="AlphaFoldDB" id="A0A5M9JRY7"/>
<evidence type="ECO:0000256" key="1">
    <source>
        <dbReference type="SAM" id="Coils"/>
    </source>
</evidence>
<evidence type="ECO:0000313" key="4">
    <source>
        <dbReference type="Proteomes" id="UP000322873"/>
    </source>
</evidence>
<dbReference type="Proteomes" id="UP000322873">
    <property type="component" value="Unassembled WGS sequence"/>
</dbReference>
<keyword evidence="4" id="KW-1185">Reference proteome</keyword>
<comment type="caution">
    <text evidence="3">The sequence shown here is derived from an EMBL/GenBank/DDBJ whole genome shotgun (WGS) entry which is preliminary data.</text>
</comment>
<accession>A0A5M9JRY7</accession>